<organism evidence="7 8">
    <name type="scientific">Apilactobacillus kunkeei</name>
    <dbReference type="NCBI Taxonomy" id="148814"/>
    <lineage>
        <taxon>Bacteria</taxon>
        <taxon>Bacillati</taxon>
        <taxon>Bacillota</taxon>
        <taxon>Bacilli</taxon>
        <taxon>Lactobacillales</taxon>
        <taxon>Lactobacillaceae</taxon>
        <taxon>Apilactobacillus</taxon>
    </lineage>
</organism>
<dbReference type="Gene3D" id="3.10.20.340">
    <property type="entry name" value="ArgJ beta chain, C-terminal domain"/>
    <property type="match status" value="1"/>
</dbReference>
<feature type="binding site" evidence="6">
    <location>
        <position position="172"/>
    </location>
    <ligand>
        <name>substrate</name>
    </ligand>
</feature>
<feature type="chain" id="PRO_5023355799" description="Arginine biosynthesis bifunctional protein ArgJ alpha chain" evidence="6">
    <location>
        <begin position="1"/>
        <end position="182"/>
    </location>
</feature>
<keyword evidence="6" id="KW-0511">Multifunctional enzyme</keyword>
<accession>A0A0M9DDU1</accession>
<dbReference type="Proteomes" id="UP000037778">
    <property type="component" value="Unassembled WGS sequence"/>
</dbReference>
<keyword evidence="3 6" id="KW-0808">Transferase</keyword>
<dbReference type="NCBIfam" id="TIGR00120">
    <property type="entry name" value="ArgJ"/>
    <property type="match status" value="1"/>
</dbReference>
<comment type="similarity">
    <text evidence="1 6">Belongs to the ArgJ family.</text>
</comment>
<evidence type="ECO:0000256" key="5">
    <source>
        <dbReference type="ARBA" id="ARBA00023315"/>
    </source>
</evidence>
<dbReference type="GO" id="GO:0006592">
    <property type="term" value="P:ornithine biosynthetic process"/>
    <property type="evidence" value="ECO:0007669"/>
    <property type="project" value="TreeGrafter"/>
</dbReference>
<dbReference type="GO" id="GO:0004042">
    <property type="term" value="F:L-glutamate N-acetyltransferase activity"/>
    <property type="evidence" value="ECO:0007669"/>
    <property type="project" value="UniProtKB-UniRule"/>
</dbReference>
<dbReference type="PANTHER" id="PTHR23100">
    <property type="entry name" value="ARGININE BIOSYNTHESIS BIFUNCTIONAL PROTEIN ARGJ"/>
    <property type="match status" value="1"/>
</dbReference>
<dbReference type="Gene3D" id="3.60.70.12">
    <property type="entry name" value="L-amino peptidase D-ALA esterase/amidase"/>
    <property type="match status" value="1"/>
</dbReference>
<comment type="subcellular location">
    <subcellularLocation>
        <location evidence="6">Cytoplasm</location>
    </subcellularLocation>
</comment>
<dbReference type="RefSeq" id="WP_053791301.1">
    <property type="nucleotide sequence ID" value="NZ_JXCY01000002.1"/>
</dbReference>
<evidence type="ECO:0000313" key="7">
    <source>
        <dbReference type="EMBL" id="KOY76986.1"/>
    </source>
</evidence>
<dbReference type="AlphaFoldDB" id="A0A0M9DDU1"/>
<feature type="binding site" evidence="6">
    <location>
        <position position="183"/>
    </location>
    <ligand>
        <name>substrate</name>
    </ligand>
</feature>
<feature type="chain" id="PRO_5023355798" description="Arginine biosynthesis bifunctional protein ArgJ beta chain" evidence="6">
    <location>
        <begin position="183"/>
        <end position="396"/>
    </location>
</feature>
<keyword evidence="6" id="KW-0963">Cytoplasm</keyword>
<sequence length="396" mass="42490">MKTIDFKWPLNIKSGSTHAGFKPDEQLDMCWVVSDTPASAAGVYTTNQFKAAPVQVTKKTIELNHQLQAIVVNSGNANSFTGDEGIQNVYNSKQLVADKLHLDDTLIGVASTGIIGKQLDMNTYQNGVDSLELSTDDINAPEAIITTDTCSKKVCVELTLNDKPVTITGFSKGSGMIHPNMGTTLSFIVTDANIAGDDLQNLLSEDIVSTFNQITVDGCMSTNDMVLAMANGAAQNDQLVSGSDEYIEFAKGFKYVLTTLAKKVAQDGEGANNFVEVNVNNAFDKQEANLVSKAIVGSNLVKSMIFGKEANWGRIVQAIGQTHAHVDPNHVAITLNGTEIVTNSVPVSFTDDELKALFTDENIIIDVDLNVGNASGTAWGCDLTYKYVEINAAYEG</sequence>
<gene>
    <name evidence="6 7" type="primary">argJ</name>
    <name evidence="7" type="ORF">RZ71_08810</name>
</gene>
<dbReference type="InterPro" id="IPR002813">
    <property type="entry name" value="Arg_biosynth_ArgJ"/>
</dbReference>
<dbReference type="GO" id="GO:0005737">
    <property type="term" value="C:cytoplasm"/>
    <property type="evidence" value="ECO:0007669"/>
    <property type="project" value="UniProtKB-SubCell"/>
</dbReference>
<name>A0A0M9DDU1_9LACO</name>
<dbReference type="EMBL" id="JXCY01000002">
    <property type="protein sequence ID" value="KOY76986.1"/>
    <property type="molecule type" value="Genomic_DNA"/>
</dbReference>
<reference evidence="7 8" key="1">
    <citation type="journal article" date="2015" name="Genome Biol. Evol.">
        <title>Functionally Structured Genomes in Lactobacillus kunkeei Colonizing the Honey Crop and Food Products of Honeybees and Stingless Bees.</title>
        <authorList>
            <person name="Tamarit D."/>
            <person name="Ellegaard K.M."/>
            <person name="Wikander J."/>
            <person name="Olofsson T."/>
            <person name="Vasquez A."/>
            <person name="Andersson S.G."/>
        </authorList>
    </citation>
    <scope>NUCLEOTIDE SEQUENCE [LARGE SCALE GENOMIC DNA]</scope>
    <source>
        <strain evidence="7 8">LAko</strain>
    </source>
</reference>
<keyword evidence="5 6" id="KW-0012">Acyltransferase</keyword>
<feature type="site" description="Cleavage; by autolysis" evidence="6">
    <location>
        <begin position="182"/>
        <end position="183"/>
    </location>
</feature>
<keyword evidence="4 6" id="KW-0068">Autocatalytic cleavage</keyword>
<dbReference type="EC" id="2.3.1.1" evidence="6"/>
<dbReference type="SUPFAM" id="SSF56266">
    <property type="entry name" value="DmpA/ArgJ-like"/>
    <property type="match status" value="1"/>
</dbReference>
<comment type="subunit">
    <text evidence="2 6">Heterotetramer of two alpha and two beta chains.</text>
</comment>
<dbReference type="HAMAP" id="MF_01106">
    <property type="entry name" value="ArgJ"/>
    <property type="match status" value="1"/>
</dbReference>
<dbReference type="NCBIfam" id="NF003802">
    <property type="entry name" value="PRK05388.1"/>
    <property type="match status" value="1"/>
</dbReference>
<dbReference type="GO" id="GO:0004358">
    <property type="term" value="F:L-glutamate N-acetyltransferase activity, acting on acetyl-L-ornithine as donor"/>
    <property type="evidence" value="ECO:0007669"/>
    <property type="project" value="UniProtKB-UniRule"/>
</dbReference>
<feature type="binding site" evidence="6">
    <location>
        <position position="269"/>
    </location>
    <ligand>
        <name>substrate</name>
    </ligand>
</feature>
<evidence type="ECO:0000256" key="1">
    <source>
        <dbReference type="ARBA" id="ARBA00006774"/>
    </source>
</evidence>
<evidence type="ECO:0000256" key="6">
    <source>
        <dbReference type="HAMAP-Rule" id="MF_01106"/>
    </source>
</evidence>
<dbReference type="GO" id="GO:0006526">
    <property type="term" value="P:L-arginine biosynthetic process"/>
    <property type="evidence" value="ECO:0007669"/>
    <property type="project" value="UniProtKB-UniRule"/>
</dbReference>
<feature type="active site" description="Nucleophile" evidence="6">
    <location>
        <position position="183"/>
    </location>
</feature>
<keyword evidence="6" id="KW-0028">Amino-acid biosynthesis</keyword>
<comment type="pathway">
    <text evidence="6">Amino-acid biosynthesis; L-arginine biosynthesis; L-ornithine and N-acetyl-L-glutamate from L-glutamate and N(2)-acetyl-L-ornithine (cyclic): step 1/1.</text>
</comment>
<dbReference type="CDD" id="cd02152">
    <property type="entry name" value="OAT"/>
    <property type="match status" value="1"/>
</dbReference>
<comment type="pathway">
    <text evidence="6">Amino-acid biosynthesis; L-arginine biosynthesis; N(2)-acetyl-L-ornithine from L-glutamate: step 1/4.</text>
</comment>
<feature type="binding site" evidence="6">
    <location>
        <position position="146"/>
    </location>
    <ligand>
        <name>substrate</name>
    </ligand>
</feature>
<keyword evidence="6" id="KW-0055">Arginine biosynthesis</keyword>
<evidence type="ECO:0000256" key="3">
    <source>
        <dbReference type="ARBA" id="ARBA00022679"/>
    </source>
</evidence>
<evidence type="ECO:0000313" key="8">
    <source>
        <dbReference type="Proteomes" id="UP000037778"/>
    </source>
</evidence>
<feature type="site" description="Involved in the stabilization of negative charge on the oxyanion by the formation of the oxyanion hole" evidence="6">
    <location>
        <position position="112"/>
    </location>
</feature>
<proteinExistence type="inferred from homology"/>
<dbReference type="Pfam" id="PF01960">
    <property type="entry name" value="ArgJ"/>
    <property type="match status" value="1"/>
</dbReference>
<keyword evidence="8" id="KW-1185">Reference proteome</keyword>
<comment type="caution">
    <text evidence="7">The sequence shown here is derived from an EMBL/GenBank/DDBJ whole genome shotgun (WGS) entry which is preliminary data.</text>
</comment>
<protein>
    <recommendedName>
        <fullName evidence="6">Arginine biosynthesis bifunctional protein ArgJ</fullName>
    </recommendedName>
    <domain>
        <recommendedName>
            <fullName evidence="6">Glutamate N-acetyltransferase</fullName>
            <ecNumber evidence="6">2.3.1.35</ecNumber>
        </recommendedName>
        <alternativeName>
            <fullName evidence="6">Ornithine acetyltransferase</fullName>
            <shortName evidence="6">OATase</shortName>
        </alternativeName>
        <alternativeName>
            <fullName evidence="6">Ornithine transacetylase</fullName>
        </alternativeName>
    </domain>
    <domain>
        <recommendedName>
            <fullName evidence="6">Amino-acid acetyltransferase</fullName>
            <ecNumber evidence="6">2.3.1.1</ecNumber>
        </recommendedName>
        <alternativeName>
            <fullName evidence="6">N-acetylglutamate synthase</fullName>
            <shortName evidence="6">AGSase</shortName>
        </alternativeName>
    </domain>
    <component>
        <recommendedName>
            <fullName evidence="6">Arginine biosynthesis bifunctional protein ArgJ alpha chain</fullName>
        </recommendedName>
    </component>
    <component>
        <recommendedName>
            <fullName evidence="6">Arginine biosynthesis bifunctional protein ArgJ beta chain</fullName>
        </recommendedName>
    </component>
</protein>
<dbReference type="PATRIC" id="fig|148814.8.peg.75"/>
<evidence type="ECO:0000256" key="2">
    <source>
        <dbReference type="ARBA" id="ARBA00011475"/>
    </source>
</evidence>
<dbReference type="UniPathway" id="UPA00068">
    <property type="reaction ID" value="UER00106"/>
</dbReference>
<evidence type="ECO:0000256" key="4">
    <source>
        <dbReference type="ARBA" id="ARBA00022813"/>
    </source>
</evidence>
<comment type="caution">
    <text evidence="6">Lacks conserved residue(s) required for the propagation of feature annotation.</text>
</comment>
<dbReference type="PANTHER" id="PTHR23100:SF0">
    <property type="entry name" value="ARGININE BIOSYNTHESIS BIFUNCTIONAL PROTEIN ARGJ, MITOCHONDRIAL"/>
    <property type="match status" value="1"/>
</dbReference>
<dbReference type="EC" id="2.3.1.35" evidence="6"/>
<dbReference type="InterPro" id="IPR016117">
    <property type="entry name" value="ArgJ-like_dom_sf"/>
</dbReference>
<feature type="binding site" evidence="6">
    <location>
        <position position="391"/>
    </location>
    <ligand>
        <name>substrate</name>
    </ligand>
</feature>
<comment type="catalytic activity">
    <reaction evidence="6">
        <text>L-glutamate + acetyl-CoA = N-acetyl-L-glutamate + CoA + H(+)</text>
        <dbReference type="Rhea" id="RHEA:24292"/>
        <dbReference type="ChEBI" id="CHEBI:15378"/>
        <dbReference type="ChEBI" id="CHEBI:29985"/>
        <dbReference type="ChEBI" id="CHEBI:44337"/>
        <dbReference type="ChEBI" id="CHEBI:57287"/>
        <dbReference type="ChEBI" id="CHEBI:57288"/>
        <dbReference type="EC" id="2.3.1.1"/>
    </reaction>
</comment>
<feature type="site" description="Involved in the stabilization of negative charge on the oxyanion by the formation of the oxyanion hole" evidence="6">
    <location>
        <position position="113"/>
    </location>
</feature>
<comment type="function">
    <text evidence="6">Catalyzes two activities which are involved in the cyclic version of arginine biosynthesis: the synthesis of N-acetylglutamate from glutamate and acetyl-CoA as the acetyl donor, and of ornithine by transacetylation between N(2)-acetylornithine and glutamate.</text>
</comment>
<comment type="catalytic activity">
    <reaction evidence="6">
        <text>N(2)-acetyl-L-ornithine + L-glutamate = N-acetyl-L-glutamate + L-ornithine</text>
        <dbReference type="Rhea" id="RHEA:15349"/>
        <dbReference type="ChEBI" id="CHEBI:29985"/>
        <dbReference type="ChEBI" id="CHEBI:44337"/>
        <dbReference type="ChEBI" id="CHEBI:46911"/>
        <dbReference type="ChEBI" id="CHEBI:57805"/>
        <dbReference type="EC" id="2.3.1.35"/>
    </reaction>
</comment>
<dbReference type="InterPro" id="IPR042195">
    <property type="entry name" value="ArgJ_beta_C"/>
</dbReference>